<dbReference type="AlphaFoldDB" id="A0A1G9JKJ4"/>
<sequence>MRIILSRKGFDSGAGGTPSPMTASSLTSLPIPTNHRSETTYEDLHLGAVVEKATSRRIAADHLCHADPFFFEGRCAFGQTGSAQSHLANNGVCPGDVFLFFGLFQANGGPREHWIFAWLRIEEVLPLGALPQRDQSPDWLPVQHPHTIGEWNRNNTLYVGDGGVFSTPDPTLRLTQEGGPLSIWHVPPWLKECGLTYHGKAERWLPDDRLQAVARGQEFVSDIGNREDAKDWLNMIISKDQIA</sequence>
<evidence type="ECO:0000313" key="4">
    <source>
        <dbReference type="Proteomes" id="UP000199382"/>
    </source>
</evidence>
<evidence type="ECO:0000313" key="3">
    <source>
        <dbReference type="EMBL" id="SDL38018.1"/>
    </source>
</evidence>
<evidence type="ECO:0000256" key="1">
    <source>
        <dbReference type="SAM" id="MobiDB-lite"/>
    </source>
</evidence>
<dbReference type="OrthoDB" id="9772090at2"/>
<accession>A0A1G9JKJ4</accession>
<feature type="region of interest" description="Disordered" evidence="1">
    <location>
        <begin position="8"/>
        <end position="29"/>
    </location>
</feature>
<name>A0A1G9JKJ4_9RHOB</name>
<organism evidence="3 4">
    <name type="scientific">Aliiruegeria lutimaris</name>
    <dbReference type="NCBI Taxonomy" id="571298"/>
    <lineage>
        <taxon>Bacteria</taxon>
        <taxon>Pseudomonadati</taxon>
        <taxon>Pseudomonadota</taxon>
        <taxon>Alphaproteobacteria</taxon>
        <taxon>Rhodobacterales</taxon>
        <taxon>Roseobacteraceae</taxon>
        <taxon>Aliiruegeria</taxon>
    </lineage>
</organism>
<dbReference type="STRING" id="571298.SAMN04488026_10822"/>
<dbReference type="Pfam" id="PF18754">
    <property type="entry name" value="Nmad3"/>
    <property type="match status" value="1"/>
</dbReference>
<dbReference type="Proteomes" id="UP000199382">
    <property type="component" value="Unassembled WGS sequence"/>
</dbReference>
<reference evidence="3 4" key="1">
    <citation type="submission" date="2016-10" db="EMBL/GenBank/DDBJ databases">
        <authorList>
            <person name="de Groot N.N."/>
        </authorList>
    </citation>
    <scope>NUCLEOTIDE SEQUENCE [LARGE SCALE GENOMIC DNA]</scope>
    <source>
        <strain evidence="3 4">DSM 25294</strain>
    </source>
</reference>
<dbReference type="RefSeq" id="WP_139188527.1">
    <property type="nucleotide sequence ID" value="NZ_FNEK01000082.1"/>
</dbReference>
<proteinExistence type="predicted"/>
<evidence type="ECO:0000259" key="2">
    <source>
        <dbReference type="Pfam" id="PF18754"/>
    </source>
</evidence>
<dbReference type="EMBL" id="FNEK01000082">
    <property type="protein sequence ID" value="SDL38018.1"/>
    <property type="molecule type" value="Genomic_DNA"/>
</dbReference>
<protein>
    <recommendedName>
        <fullName evidence="2">Nucleotide modification associated domain-containing protein</fullName>
    </recommendedName>
</protein>
<feature type="domain" description="Nucleotide modification associated" evidence="2">
    <location>
        <begin position="2"/>
        <end position="222"/>
    </location>
</feature>
<dbReference type="InterPro" id="IPR041135">
    <property type="entry name" value="Nmad3"/>
</dbReference>
<keyword evidence="4" id="KW-1185">Reference proteome</keyword>
<gene>
    <name evidence="3" type="ORF">SAMN04488026_10822</name>
</gene>
<feature type="compositionally biased region" description="Polar residues" evidence="1">
    <location>
        <begin position="19"/>
        <end position="29"/>
    </location>
</feature>